<name>A0A2P5B0N1_PARAD</name>
<dbReference type="AlphaFoldDB" id="A0A2P5B0N1"/>
<comment type="caution">
    <text evidence="8">The sequence shown here is derived from an EMBL/GenBank/DDBJ whole genome shotgun (WGS) entry which is preliminary data.</text>
</comment>
<dbReference type="EMBL" id="JXTB01000394">
    <property type="protein sequence ID" value="PON42353.1"/>
    <property type="molecule type" value="Genomic_DNA"/>
</dbReference>
<protein>
    <submittedName>
        <fullName evidence="8">TPX2, C-terminal</fullName>
    </submittedName>
</protein>
<dbReference type="InterPro" id="IPR044216">
    <property type="entry name" value="WDL7"/>
</dbReference>
<evidence type="ECO:0000256" key="4">
    <source>
        <dbReference type="ARBA" id="ARBA00022701"/>
    </source>
</evidence>
<dbReference type="Pfam" id="PF06886">
    <property type="entry name" value="TPX2"/>
    <property type="match status" value="1"/>
</dbReference>
<dbReference type="PANTHER" id="PTHR47067">
    <property type="entry name" value="TPX2 (TARGETING PROTEIN FOR XKLP2) PROTEIN FAMILY-RELATED"/>
    <property type="match status" value="1"/>
</dbReference>
<reference evidence="9" key="1">
    <citation type="submission" date="2016-06" db="EMBL/GenBank/DDBJ databases">
        <title>Parallel loss of symbiosis genes in relatives of nitrogen-fixing non-legume Parasponia.</title>
        <authorList>
            <person name="Van Velzen R."/>
            <person name="Holmer R."/>
            <person name="Bu F."/>
            <person name="Rutten L."/>
            <person name="Van Zeijl A."/>
            <person name="Liu W."/>
            <person name="Santuari L."/>
            <person name="Cao Q."/>
            <person name="Sharma T."/>
            <person name="Shen D."/>
            <person name="Roswanjaya Y."/>
            <person name="Wardhani T."/>
            <person name="Kalhor M.S."/>
            <person name="Jansen J."/>
            <person name="Van den Hoogen J."/>
            <person name="Gungor B."/>
            <person name="Hartog M."/>
            <person name="Hontelez J."/>
            <person name="Verver J."/>
            <person name="Yang W.-C."/>
            <person name="Schijlen E."/>
            <person name="Repin R."/>
            <person name="Schilthuizen M."/>
            <person name="Schranz E."/>
            <person name="Heidstra R."/>
            <person name="Miyata K."/>
            <person name="Fedorova E."/>
            <person name="Kohlen W."/>
            <person name="Bisseling T."/>
            <person name="Smit S."/>
            <person name="Geurts R."/>
        </authorList>
    </citation>
    <scope>NUCLEOTIDE SEQUENCE [LARGE SCALE GENOMIC DNA]</scope>
    <source>
        <strain evidence="9">cv. WU1-14</strain>
    </source>
</reference>
<evidence type="ECO:0000256" key="6">
    <source>
        <dbReference type="SAM" id="MobiDB-lite"/>
    </source>
</evidence>
<comment type="similarity">
    <text evidence="2">Belongs to the TPX2 family.</text>
</comment>
<feature type="compositionally biased region" description="Polar residues" evidence="6">
    <location>
        <begin position="476"/>
        <end position="524"/>
    </location>
</feature>
<evidence type="ECO:0000256" key="1">
    <source>
        <dbReference type="ARBA" id="ARBA00004245"/>
    </source>
</evidence>
<feature type="region of interest" description="Disordered" evidence="6">
    <location>
        <begin position="102"/>
        <end position="197"/>
    </location>
</feature>
<feature type="region of interest" description="Disordered" evidence="6">
    <location>
        <begin position="305"/>
        <end position="387"/>
    </location>
</feature>
<dbReference type="GO" id="GO:0005874">
    <property type="term" value="C:microtubule"/>
    <property type="evidence" value="ECO:0007669"/>
    <property type="project" value="UniProtKB-KW"/>
</dbReference>
<feature type="compositionally biased region" description="Polar residues" evidence="6">
    <location>
        <begin position="436"/>
        <end position="456"/>
    </location>
</feature>
<feature type="compositionally biased region" description="Low complexity" evidence="6">
    <location>
        <begin position="353"/>
        <end position="373"/>
    </location>
</feature>
<feature type="compositionally biased region" description="Polar residues" evidence="6">
    <location>
        <begin position="135"/>
        <end position="144"/>
    </location>
</feature>
<evidence type="ECO:0000256" key="5">
    <source>
        <dbReference type="ARBA" id="ARBA00023212"/>
    </source>
</evidence>
<feature type="domain" description="TPX2 C-terminal" evidence="7">
    <location>
        <begin position="379"/>
        <end position="442"/>
    </location>
</feature>
<dbReference type="PANTHER" id="PTHR47067:SF16">
    <property type="entry name" value="TPX2 (TARGETING PROTEIN FOR XKLP2) PROTEIN FAMILY"/>
    <property type="match status" value="1"/>
</dbReference>
<keyword evidence="5" id="KW-0206">Cytoskeleton</keyword>
<keyword evidence="3" id="KW-0963">Cytoplasm</keyword>
<dbReference type="STRING" id="3476.A0A2P5B0N1"/>
<dbReference type="InterPro" id="IPR027329">
    <property type="entry name" value="TPX2_C"/>
</dbReference>
<evidence type="ECO:0000313" key="8">
    <source>
        <dbReference type="EMBL" id="PON42353.1"/>
    </source>
</evidence>
<feature type="compositionally biased region" description="Low complexity" evidence="6">
    <location>
        <begin position="305"/>
        <end position="318"/>
    </location>
</feature>
<accession>A0A2P5B0N1</accession>
<keyword evidence="9" id="KW-1185">Reference proteome</keyword>
<sequence length="524" mass="57940">MAEPACLRRSFSHPSESSREAKEGDPFRALGESISFGRFMSESLAWEKWSAFSHNRYLEEVERFSKPGSVAEKKAYFEAHYKKKAAERAAALLEAAKADATKVTQSMTEDRNCQDSSVDSDLAGENVDEQPENDVPNTDTLYQASTNVSNVSNSSIESDESDVSTSEGGAVVNHKSIDPGKSNSVESNVSENNEDQNKIDVTVEENMLSEEAAGQEIVDSRSNKRLVNSSSKISSKQVTPVQNRSGNNLASRCKNFMHELVDKKSAKSLHMSFHFSYRTGESCKTISPFREKIISSRDVTASLKLSTNNSNSSQTKTKVAVNGVAKRPSLNLKSEDRSSKSLAGGITADRKQNSPSPDNSKSSNGKGSKPRSSIISSPFRFKSDERAAKRKEARLELFPFFYEKLEEKRIAEEAEKKHQQTRFQGNALQDLKKMRQSTSLKGKTNEDLSSGSQFPNGHTKKIPLTRPRSPILGRKATSQPPSATTENPQCVKNNRTTNRSLTSRFQKNAHENASPNIQSSAFKR</sequence>
<evidence type="ECO:0000313" key="9">
    <source>
        <dbReference type="Proteomes" id="UP000237105"/>
    </source>
</evidence>
<comment type="subcellular location">
    <subcellularLocation>
        <location evidence="1">Cytoplasm</location>
        <location evidence="1">Cytoskeleton</location>
    </subcellularLocation>
</comment>
<gene>
    <name evidence="8" type="ORF">PanWU01x14_283090</name>
</gene>
<feature type="compositionally biased region" description="Basic and acidic residues" evidence="6">
    <location>
        <begin position="16"/>
        <end position="26"/>
    </location>
</feature>
<keyword evidence="4" id="KW-0493">Microtubule</keyword>
<evidence type="ECO:0000256" key="3">
    <source>
        <dbReference type="ARBA" id="ARBA00022490"/>
    </source>
</evidence>
<evidence type="ECO:0000256" key="2">
    <source>
        <dbReference type="ARBA" id="ARBA00005885"/>
    </source>
</evidence>
<feature type="region of interest" description="Disordered" evidence="6">
    <location>
        <begin position="212"/>
        <end position="246"/>
    </location>
</feature>
<feature type="compositionally biased region" description="Low complexity" evidence="6">
    <location>
        <begin position="182"/>
        <end position="191"/>
    </location>
</feature>
<dbReference type="OrthoDB" id="621651at2759"/>
<organism evidence="8 9">
    <name type="scientific">Parasponia andersonii</name>
    <name type="common">Sponia andersonii</name>
    <dbReference type="NCBI Taxonomy" id="3476"/>
    <lineage>
        <taxon>Eukaryota</taxon>
        <taxon>Viridiplantae</taxon>
        <taxon>Streptophyta</taxon>
        <taxon>Embryophyta</taxon>
        <taxon>Tracheophyta</taxon>
        <taxon>Spermatophyta</taxon>
        <taxon>Magnoliopsida</taxon>
        <taxon>eudicotyledons</taxon>
        <taxon>Gunneridae</taxon>
        <taxon>Pentapetalae</taxon>
        <taxon>rosids</taxon>
        <taxon>fabids</taxon>
        <taxon>Rosales</taxon>
        <taxon>Cannabaceae</taxon>
        <taxon>Parasponia</taxon>
    </lineage>
</organism>
<feature type="region of interest" description="Disordered" evidence="6">
    <location>
        <begin position="413"/>
        <end position="524"/>
    </location>
</feature>
<feature type="region of interest" description="Disordered" evidence="6">
    <location>
        <begin position="1"/>
        <end position="26"/>
    </location>
</feature>
<feature type="compositionally biased region" description="Low complexity" evidence="6">
    <location>
        <begin position="145"/>
        <end position="156"/>
    </location>
</feature>
<feature type="compositionally biased region" description="Polar residues" evidence="6">
    <location>
        <begin position="225"/>
        <end position="246"/>
    </location>
</feature>
<proteinExistence type="inferred from homology"/>
<evidence type="ECO:0000259" key="7">
    <source>
        <dbReference type="Pfam" id="PF06886"/>
    </source>
</evidence>
<dbReference type="Proteomes" id="UP000237105">
    <property type="component" value="Unassembled WGS sequence"/>
</dbReference>